<evidence type="ECO:0000313" key="1">
    <source>
        <dbReference type="EMBL" id="SPK70440.1"/>
    </source>
</evidence>
<protein>
    <submittedName>
        <fullName evidence="1">Uncharacterized protein</fullName>
    </submittedName>
</protein>
<name>A0A375I8M5_9BURK</name>
<organism evidence="1 2">
    <name type="scientific">Cupriavidus taiwanensis</name>
    <dbReference type="NCBI Taxonomy" id="164546"/>
    <lineage>
        <taxon>Bacteria</taxon>
        <taxon>Pseudomonadati</taxon>
        <taxon>Pseudomonadota</taxon>
        <taxon>Betaproteobacteria</taxon>
        <taxon>Burkholderiales</taxon>
        <taxon>Burkholderiaceae</taxon>
        <taxon>Cupriavidus</taxon>
    </lineage>
</organism>
<reference evidence="1 2" key="1">
    <citation type="submission" date="2018-01" db="EMBL/GenBank/DDBJ databases">
        <authorList>
            <person name="Gaut B.S."/>
            <person name="Morton B.R."/>
            <person name="Clegg M.T."/>
            <person name="Duvall M.R."/>
        </authorList>
    </citation>
    <scope>NUCLEOTIDE SEQUENCE [LARGE SCALE GENOMIC DNA]</scope>
    <source>
        <strain evidence="1">Cupriavidus taiwanensis LMG 19425</strain>
    </source>
</reference>
<proteinExistence type="predicted"/>
<dbReference type="AlphaFoldDB" id="A0A375I8M5"/>
<sequence>MQVLAAGSVETELSCVMSVLIKRRVTYVIARGTCDRVREIVLRSSISLLFSIVRG</sequence>
<accession>A0A375I8M5</accession>
<dbReference type="EMBL" id="OOEF01000049">
    <property type="protein sequence ID" value="SPK70440.1"/>
    <property type="molecule type" value="Genomic_DNA"/>
</dbReference>
<dbReference type="Proteomes" id="UP000255505">
    <property type="component" value="Unassembled WGS sequence"/>
</dbReference>
<gene>
    <name evidence="1" type="ORF">CT19425_U530008</name>
</gene>
<evidence type="ECO:0000313" key="2">
    <source>
        <dbReference type="Proteomes" id="UP000255505"/>
    </source>
</evidence>